<evidence type="ECO:0000259" key="2">
    <source>
        <dbReference type="Pfam" id="PF16967"/>
    </source>
</evidence>
<reference evidence="3 4" key="1">
    <citation type="journal article" date="2020" name="Biotechnol. Biofuels">
        <title>New insights from the biogas microbiome by comprehensive genome-resolved metagenomics of nearly 1600 species originating from multiple anaerobic digesters.</title>
        <authorList>
            <person name="Campanaro S."/>
            <person name="Treu L."/>
            <person name="Rodriguez-R L.M."/>
            <person name="Kovalovszki A."/>
            <person name="Ziels R.M."/>
            <person name="Maus I."/>
            <person name="Zhu X."/>
            <person name="Kougias P.G."/>
            <person name="Basile A."/>
            <person name="Luo G."/>
            <person name="Schluter A."/>
            <person name="Konstantinidis K.T."/>
            <person name="Angelidaki I."/>
        </authorList>
    </citation>
    <scope>NUCLEOTIDE SEQUENCE [LARGE SCALE GENOMIC DNA]</scope>
    <source>
        <strain evidence="3">AS27yjCOA_65</strain>
    </source>
</reference>
<feature type="domain" description="Pilus assembly protein E-set like" evidence="2">
    <location>
        <begin position="273"/>
        <end position="334"/>
    </location>
</feature>
<gene>
    <name evidence="3" type="ORF">GYA55_10495</name>
</gene>
<dbReference type="AlphaFoldDB" id="A0A7X9IKD4"/>
<sequence length="552" mass="60233">MDIDLVYHKLKISFSNCAALLALACFFFVSPSNMLFAENIPTLPNPSDTQNVEEYYDTTVFDLYLNDTPIGNILANFSDTWFEIDSPGDVVEQLQSKITGGELKLQELCTGKIMGRREMPEIGSVIFDPNTFRIILSIDPKYLKVGGVSRSNLLPDPERALAIQQGVQITSSGNTSAFPASSSLSHRTRFSLGKSFLRGEGTFNQDNSNSGDSGDGSSYTLTELSAGTFWGAVRQDLGLLRSSGTRLVGSVEYAGTKVENTDQVLVDQDLVRGSPIRIFVPSRSRVEFFQGSRLLDSQILNAGLQEIDTSSFPQGSYDVEVRIHESSGNIIQERHFFAKSGLLAVQARPVITLEGGRLRNSSDLEEGYVYHGGLRWRALSFLQLEPAFFGSDTVKIGSLDLTGILGQTTFFLSGAYGSDKSKGLAGSLYGRLPLQISWNAGFQVSSDAKDSDSNTLETNKSGLSKDIAINPGLRSLYGRVERRFGNLSLSFMGNKTGKQEEVKKDFGPPEQDKDLQQPSYVYGPGFSYPLYTGAAGSIGLSGSYLWSDTRDG</sequence>
<proteinExistence type="predicted"/>
<dbReference type="Pfam" id="PF16967">
    <property type="entry name" value="TcfC"/>
    <property type="match status" value="1"/>
</dbReference>
<dbReference type="InterPro" id="IPR032636">
    <property type="entry name" value="Pilus_assem_E-set-like_dom"/>
</dbReference>
<name>A0A7X9IKD4_9DELT</name>
<feature type="region of interest" description="Disordered" evidence="1">
    <location>
        <begin position="498"/>
        <end position="518"/>
    </location>
</feature>
<comment type="caution">
    <text evidence="3">The sequence shown here is derived from an EMBL/GenBank/DDBJ whole genome shotgun (WGS) entry which is preliminary data.</text>
</comment>
<accession>A0A7X9IKD4</accession>
<evidence type="ECO:0000313" key="4">
    <source>
        <dbReference type="Proteomes" id="UP000524246"/>
    </source>
</evidence>
<evidence type="ECO:0000256" key="1">
    <source>
        <dbReference type="SAM" id="MobiDB-lite"/>
    </source>
</evidence>
<protein>
    <recommendedName>
        <fullName evidence="2">Pilus assembly protein E-set like domain-containing protein</fullName>
    </recommendedName>
</protein>
<evidence type="ECO:0000313" key="3">
    <source>
        <dbReference type="EMBL" id="NMC63580.1"/>
    </source>
</evidence>
<dbReference type="EMBL" id="JAAZON010000474">
    <property type="protein sequence ID" value="NMC63580.1"/>
    <property type="molecule type" value="Genomic_DNA"/>
</dbReference>
<organism evidence="3 4">
    <name type="scientific">SAR324 cluster bacterium</name>
    <dbReference type="NCBI Taxonomy" id="2024889"/>
    <lineage>
        <taxon>Bacteria</taxon>
        <taxon>Deltaproteobacteria</taxon>
        <taxon>SAR324 cluster</taxon>
    </lineage>
</organism>
<feature type="compositionally biased region" description="Basic and acidic residues" evidence="1">
    <location>
        <begin position="498"/>
        <end position="515"/>
    </location>
</feature>
<feature type="non-terminal residue" evidence="3">
    <location>
        <position position="552"/>
    </location>
</feature>
<dbReference type="Proteomes" id="UP000524246">
    <property type="component" value="Unassembled WGS sequence"/>
</dbReference>